<name>A0A167FTM9_CALVF</name>
<accession>A0A167FTM9</accession>
<protein>
    <submittedName>
        <fullName evidence="2">Uncharacterized protein</fullName>
    </submittedName>
</protein>
<sequence>MSRFGLSLAHNLQGSGRGGSAATAASGMSGERGNSAIFSPRYGTPETLSKAVSADPYPLVWGTWQEAAEWPNDVPKHPHLKPPQMDPQWSPELSALTERVWRNGFWDQLGEASEVDKTLIRNVFSDPERITGQNDPNKLNLDANLLRWMMARRPDEHGLNLVVPHSLNEFFLSSARRATSTQPRPAGPEPGSAYHDGQSGDPPQPPQPQGTNGDREFSTSNIEGTVPMSPPPHPLKTKEQKEEARKAYLRKQSDAVRCRISKVVNAGSIATTTHTVICGMPVSC</sequence>
<dbReference type="Proteomes" id="UP000076738">
    <property type="component" value="Unassembled WGS sequence"/>
</dbReference>
<keyword evidence="3" id="KW-1185">Reference proteome</keyword>
<feature type="compositionally biased region" description="Low complexity" evidence="1">
    <location>
        <begin position="20"/>
        <end position="29"/>
    </location>
</feature>
<gene>
    <name evidence="2" type="ORF">CALVIDRAFT_531834</name>
</gene>
<reference evidence="2 3" key="1">
    <citation type="journal article" date="2016" name="Mol. Biol. Evol.">
        <title>Comparative Genomics of Early-Diverging Mushroom-Forming Fungi Provides Insights into the Origins of Lignocellulose Decay Capabilities.</title>
        <authorList>
            <person name="Nagy L.G."/>
            <person name="Riley R."/>
            <person name="Tritt A."/>
            <person name="Adam C."/>
            <person name="Daum C."/>
            <person name="Floudas D."/>
            <person name="Sun H."/>
            <person name="Yadav J.S."/>
            <person name="Pangilinan J."/>
            <person name="Larsson K.H."/>
            <person name="Matsuura K."/>
            <person name="Barry K."/>
            <person name="Labutti K."/>
            <person name="Kuo R."/>
            <person name="Ohm R.A."/>
            <person name="Bhattacharya S.S."/>
            <person name="Shirouzu T."/>
            <person name="Yoshinaga Y."/>
            <person name="Martin F.M."/>
            <person name="Grigoriev I.V."/>
            <person name="Hibbett D.S."/>
        </authorList>
    </citation>
    <scope>NUCLEOTIDE SEQUENCE [LARGE SCALE GENOMIC DNA]</scope>
    <source>
        <strain evidence="2 3">TUFC12733</strain>
    </source>
</reference>
<evidence type="ECO:0000313" key="3">
    <source>
        <dbReference type="Proteomes" id="UP000076738"/>
    </source>
</evidence>
<evidence type="ECO:0000313" key="2">
    <source>
        <dbReference type="EMBL" id="KZO89834.1"/>
    </source>
</evidence>
<proteinExistence type="predicted"/>
<feature type="region of interest" description="Disordered" evidence="1">
    <location>
        <begin position="12"/>
        <end position="31"/>
    </location>
</feature>
<dbReference type="AlphaFoldDB" id="A0A167FTM9"/>
<dbReference type="EMBL" id="KV417363">
    <property type="protein sequence ID" value="KZO89834.1"/>
    <property type="molecule type" value="Genomic_DNA"/>
</dbReference>
<evidence type="ECO:0000256" key="1">
    <source>
        <dbReference type="SAM" id="MobiDB-lite"/>
    </source>
</evidence>
<feature type="region of interest" description="Disordered" evidence="1">
    <location>
        <begin position="176"/>
        <end position="250"/>
    </location>
</feature>
<organism evidence="2 3">
    <name type="scientific">Calocera viscosa (strain TUFC12733)</name>
    <dbReference type="NCBI Taxonomy" id="1330018"/>
    <lineage>
        <taxon>Eukaryota</taxon>
        <taxon>Fungi</taxon>
        <taxon>Dikarya</taxon>
        <taxon>Basidiomycota</taxon>
        <taxon>Agaricomycotina</taxon>
        <taxon>Dacrymycetes</taxon>
        <taxon>Dacrymycetales</taxon>
        <taxon>Dacrymycetaceae</taxon>
        <taxon>Calocera</taxon>
    </lineage>
</organism>
<feature type="compositionally biased region" description="Basic and acidic residues" evidence="1">
    <location>
        <begin position="236"/>
        <end position="250"/>
    </location>
</feature>